<evidence type="ECO:0000313" key="2">
    <source>
        <dbReference type="Proteomes" id="UP000015106"/>
    </source>
</evidence>
<dbReference type="PANTHER" id="PTHR47482">
    <property type="entry name" value="OS11G0632001 PROTEIN"/>
    <property type="match status" value="1"/>
</dbReference>
<reference evidence="1" key="3">
    <citation type="submission" date="2022-06" db="UniProtKB">
        <authorList>
            <consortium name="EnsemblPlants"/>
        </authorList>
    </citation>
    <scope>IDENTIFICATION</scope>
</reference>
<reference evidence="1" key="2">
    <citation type="submission" date="2018-03" db="EMBL/GenBank/DDBJ databases">
        <title>The Triticum urartu genome reveals the dynamic nature of wheat genome evolution.</title>
        <authorList>
            <person name="Ling H."/>
            <person name="Ma B."/>
            <person name="Shi X."/>
            <person name="Liu H."/>
            <person name="Dong L."/>
            <person name="Sun H."/>
            <person name="Cao Y."/>
            <person name="Gao Q."/>
            <person name="Zheng S."/>
            <person name="Li Y."/>
            <person name="Yu Y."/>
            <person name="Du H."/>
            <person name="Qi M."/>
            <person name="Li Y."/>
            <person name="Yu H."/>
            <person name="Cui Y."/>
            <person name="Wang N."/>
            <person name="Chen C."/>
            <person name="Wu H."/>
            <person name="Zhao Y."/>
            <person name="Zhang J."/>
            <person name="Li Y."/>
            <person name="Zhou W."/>
            <person name="Zhang B."/>
            <person name="Hu W."/>
            <person name="Eijk M."/>
            <person name="Tang J."/>
            <person name="Witsenboer H."/>
            <person name="Zhao S."/>
            <person name="Li Z."/>
            <person name="Zhang A."/>
            <person name="Wang D."/>
            <person name="Liang C."/>
        </authorList>
    </citation>
    <scope>NUCLEOTIDE SEQUENCE [LARGE SCALE GENOMIC DNA]</scope>
    <source>
        <strain evidence="1">cv. G1812</strain>
    </source>
</reference>
<dbReference type="AlphaFoldDB" id="A0A8R7VDF5"/>
<dbReference type="Gramene" id="TuG1812G0700005822.01.T01">
    <property type="protein sequence ID" value="TuG1812G0700005822.01.T01.cds299476"/>
    <property type="gene ID" value="TuG1812G0700005822.01"/>
</dbReference>
<protein>
    <submittedName>
        <fullName evidence="1">Uncharacterized protein</fullName>
    </submittedName>
</protein>
<proteinExistence type="predicted"/>
<accession>A0A8R7VDF5</accession>
<dbReference type="Proteomes" id="UP000015106">
    <property type="component" value="Chromosome 7"/>
</dbReference>
<evidence type="ECO:0000313" key="1">
    <source>
        <dbReference type="EnsemblPlants" id="TuG1812G0700005822.01.T01.cds299476"/>
    </source>
</evidence>
<keyword evidence="2" id="KW-1185">Reference proteome</keyword>
<dbReference type="PANTHER" id="PTHR47482:SF23">
    <property type="entry name" value="PROTEIN FAR1-RELATED SEQUENCE"/>
    <property type="match status" value="1"/>
</dbReference>
<sequence>MKYGHNHGMPQTCGEKLHWPSHRHIDAHAKDIVMHLRNNNISLSKTFGVIA</sequence>
<dbReference type="EnsemblPlants" id="TuG1812G0700005822.01.T01">
    <property type="protein sequence ID" value="TuG1812G0700005822.01.T01.cds299476"/>
    <property type="gene ID" value="TuG1812G0700005822.01"/>
</dbReference>
<organism evidence="1 2">
    <name type="scientific">Triticum urartu</name>
    <name type="common">Red wild einkorn</name>
    <name type="synonym">Crithodium urartu</name>
    <dbReference type="NCBI Taxonomy" id="4572"/>
    <lineage>
        <taxon>Eukaryota</taxon>
        <taxon>Viridiplantae</taxon>
        <taxon>Streptophyta</taxon>
        <taxon>Embryophyta</taxon>
        <taxon>Tracheophyta</taxon>
        <taxon>Spermatophyta</taxon>
        <taxon>Magnoliopsida</taxon>
        <taxon>Liliopsida</taxon>
        <taxon>Poales</taxon>
        <taxon>Poaceae</taxon>
        <taxon>BOP clade</taxon>
        <taxon>Pooideae</taxon>
        <taxon>Triticodae</taxon>
        <taxon>Triticeae</taxon>
        <taxon>Triticinae</taxon>
        <taxon>Triticum</taxon>
    </lineage>
</organism>
<name>A0A8R7VDF5_TRIUA</name>
<reference evidence="2" key="1">
    <citation type="journal article" date="2013" name="Nature">
        <title>Draft genome of the wheat A-genome progenitor Triticum urartu.</title>
        <authorList>
            <person name="Ling H.Q."/>
            <person name="Zhao S."/>
            <person name="Liu D."/>
            <person name="Wang J."/>
            <person name="Sun H."/>
            <person name="Zhang C."/>
            <person name="Fan H."/>
            <person name="Li D."/>
            <person name="Dong L."/>
            <person name="Tao Y."/>
            <person name="Gao C."/>
            <person name="Wu H."/>
            <person name="Li Y."/>
            <person name="Cui Y."/>
            <person name="Guo X."/>
            <person name="Zheng S."/>
            <person name="Wang B."/>
            <person name="Yu K."/>
            <person name="Liang Q."/>
            <person name="Yang W."/>
            <person name="Lou X."/>
            <person name="Chen J."/>
            <person name="Feng M."/>
            <person name="Jian J."/>
            <person name="Zhang X."/>
            <person name="Luo G."/>
            <person name="Jiang Y."/>
            <person name="Liu J."/>
            <person name="Wang Z."/>
            <person name="Sha Y."/>
            <person name="Zhang B."/>
            <person name="Wu H."/>
            <person name="Tang D."/>
            <person name="Shen Q."/>
            <person name="Xue P."/>
            <person name="Zou S."/>
            <person name="Wang X."/>
            <person name="Liu X."/>
            <person name="Wang F."/>
            <person name="Yang Y."/>
            <person name="An X."/>
            <person name="Dong Z."/>
            <person name="Zhang K."/>
            <person name="Zhang X."/>
            <person name="Luo M.C."/>
            <person name="Dvorak J."/>
            <person name="Tong Y."/>
            <person name="Wang J."/>
            <person name="Yang H."/>
            <person name="Li Z."/>
            <person name="Wang D."/>
            <person name="Zhang A."/>
            <person name="Wang J."/>
        </authorList>
    </citation>
    <scope>NUCLEOTIDE SEQUENCE</scope>
    <source>
        <strain evidence="2">cv. G1812</strain>
    </source>
</reference>